<gene>
    <name evidence="1" type="ORF">EH244_22770</name>
</gene>
<protein>
    <recommendedName>
        <fullName evidence="3">LysR substrate binding domain-containing protein</fullName>
    </recommendedName>
</protein>
<name>A0A3P3EIH5_9BURK</name>
<proteinExistence type="predicted"/>
<comment type="caution">
    <text evidence="1">The sequence shown here is derived from an EMBL/GenBank/DDBJ whole genome shotgun (WGS) entry which is preliminary data.</text>
</comment>
<accession>A0A3P3EIH5</accession>
<dbReference type="EMBL" id="RQXU01000016">
    <property type="protein sequence ID" value="RRH85562.1"/>
    <property type="molecule type" value="Genomic_DNA"/>
</dbReference>
<organism evidence="1 2">
    <name type="scientific">Variovorax beijingensis</name>
    <dbReference type="NCBI Taxonomy" id="2496117"/>
    <lineage>
        <taxon>Bacteria</taxon>
        <taxon>Pseudomonadati</taxon>
        <taxon>Pseudomonadota</taxon>
        <taxon>Betaproteobacteria</taxon>
        <taxon>Burkholderiales</taxon>
        <taxon>Comamonadaceae</taxon>
        <taxon>Variovorax</taxon>
    </lineage>
</organism>
<dbReference type="SUPFAM" id="SSF53850">
    <property type="entry name" value="Periplasmic binding protein-like II"/>
    <property type="match status" value="1"/>
</dbReference>
<evidence type="ECO:0000313" key="2">
    <source>
        <dbReference type="Proteomes" id="UP000271590"/>
    </source>
</evidence>
<sequence length="61" mass="6513">MATIVSRSALADHLSLIAIPLEGPSLQRTPGLLWPEGQVRTPMTAAFAAIVRRVAKSMAEN</sequence>
<dbReference type="Gene3D" id="3.40.190.290">
    <property type="match status" value="1"/>
</dbReference>
<dbReference type="Proteomes" id="UP000271590">
    <property type="component" value="Unassembled WGS sequence"/>
</dbReference>
<evidence type="ECO:0008006" key="3">
    <source>
        <dbReference type="Google" id="ProtNLM"/>
    </source>
</evidence>
<evidence type="ECO:0000313" key="1">
    <source>
        <dbReference type="EMBL" id="RRH85562.1"/>
    </source>
</evidence>
<dbReference type="RefSeq" id="WP_124960599.1">
    <property type="nucleotide sequence ID" value="NZ_RQXU01000016.1"/>
</dbReference>
<dbReference type="AlphaFoldDB" id="A0A3P3EIH5"/>
<reference evidence="1 2" key="1">
    <citation type="submission" date="2018-11" db="EMBL/GenBank/DDBJ databases">
        <title>The genome of Variovorax sp T529.</title>
        <authorList>
            <person name="Gao J."/>
        </authorList>
    </citation>
    <scope>NUCLEOTIDE SEQUENCE [LARGE SCALE GENOMIC DNA]</scope>
    <source>
        <strain evidence="1 2">T529</strain>
    </source>
</reference>